<dbReference type="GO" id="GO:0016020">
    <property type="term" value="C:membrane"/>
    <property type="evidence" value="ECO:0007669"/>
    <property type="project" value="UniProtKB-SubCell"/>
</dbReference>
<comment type="caution">
    <text evidence="9">The sequence shown here is derived from an EMBL/GenBank/DDBJ whole genome shotgun (WGS) entry which is preliminary data.</text>
</comment>
<accession>A0A3E0TZP8</accession>
<comment type="similarity">
    <text evidence="3">Belongs to the methyl-accepting chemotaxis (MCP) protein family.</text>
</comment>
<evidence type="ECO:0000256" key="3">
    <source>
        <dbReference type="ARBA" id="ARBA00029447"/>
    </source>
</evidence>
<evidence type="ECO:0000259" key="7">
    <source>
        <dbReference type="PROSITE" id="PS50111"/>
    </source>
</evidence>
<comment type="subcellular location">
    <subcellularLocation>
        <location evidence="1">Membrane</location>
    </subcellularLocation>
</comment>
<dbReference type="Pfam" id="PF00015">
    <property type="entry name" value="MCPsignal"/>
    <property type="match status" value="1"/>
</dbReference>
<organism evidence="9 10">
    <name type="scientific">Thalassotalea euphylliae</name>
    <dbReference type="NCBI Taxonomy" id="1655234"/>
    <lineage>
        <taxon>Bacteria</taxon>
        <taxon>Pseudomonadati</taxon>
        <taxon>Pseudomonadota</taxon>
        <taxon>Gammaproteobacteria</taxon>
        <taxon>Alteromonadales</taxon>
        <taxon>Colwelliaceae</taxon>
        <taxon>Thalassotalea</taxon>
    </lineage>
</organism>
<dbReference type="InterPro" id="IPR004089">
    <property type="entry name" value="MCPsignal_dom"/>
</dbReference>
<sequence>MKKLLSRLSIIQVSLISSAILAIFVVTLLIQNLLNKWHEVETTEQDIKLIMLLDALEKIAHNHAVERGLTAGFLGSGTDQARQKVIAQRQKADTSINNLRELQKELDHLGDKLSENLTILYNYEAGKASLRRKVDVRNAPEAFGYFSTLNKIAIDIAASLKNQIKHPELAEELSASFLFAQYKERLGQNRGKINGVLAKQQITPQAQQDIALYSAELRLLNNYLKATLSGTDGQQIFNRILSSGDSIRIKSIVDQLLASSAPDFSSLPKPASWFPMATQQIGQVKAMLDDQWQTIQADGEAMKNDALNDFTYTVVAFVITVIIIITLNYYLLSTLRAELGYLTKMLKEAENGDLTVELRLDTKDELGEISSAIHNTVYAFKALMLGLDKSVKSGTRLNNSMNEATQTVLEESVKTQSMATNIASAIEEMAATSREIAQSASQTLDASDDLNRQAKQLIDDNQASQTSINDLTTSMNTVESLAAQMEQQVASISLILDSISSIAEQTNLLALNAAIEAARAGEHGRGFAVVADEVRSLAGNSKESSEKIASLLNQLQSITEQVVHSIDDSAELSKTALKKFEQAKGVSEQVHAQSRNLESLAMNVSSAAEQQSTVAATIAGDATNVLEYANHEVEASQDLEQIFKDMKINSKTLQNTMDNFKFQ</sequence>
<evidence type="ECO:0000313" key="9">
    <source>
        <dbReference type="EMBL" id="REL30128.1"/>
    </source>
</evidence>
<keyword evidence="6" id="KW-1133">Transmembrane helix</keyword>
<feature type="domain" description="Methyl-accepting transducer" evidence="7">
    <location>
        <begin position="390"/>
        <end position="626"/>
    </location>
</feature>
<dbReference type="SMART" id="SM00283">
    <property type="entry name" value="MA"/>
    <property type="match status" value="1"/>
</dbReference>
<keyword evidence="10" id="KW-1185">Reference proteome</keyword>
<dbReference type="PROSITE" id="PS50885">
    <property type="entry name" value="HAMP"/>
    <property type="match status" value="1"/>
</dbReference>
<feature type="transmembrane region" description="Helical" evidence="6">
    <location>
        <begin position="310"/>
        <end position="332"/>
    </location>
</feature>
<dbReference type="InterPro" id="IPR013587">
    <property type="entry name" value="Nitrate/nitrite_sensing"/>
</dbReference>
<name>A0A3E0TZP8_9GAMM</name>
<keyword evidence="6" id="KW-0812">Transmembrane</keyword>
<evidence type="ECO:0000256" key="5">
    <source>
        <dbReference type="SAM" id="Coils"/>
    </source>
</evidence>
<dbReference type="AlphaFoldDB" id="A0A3E0TZP8"/>
<evidence type="ECO:0000256" key="1">
    <source>
        <dbReference type="ARBA" id="ARBA00004370"/>
    </source>
</evidence>
<dbReference type="PANTHER" id="PTHR32089:SF112">
    <property type="entry name" value="LYSOZYME-LIKE PROTEIN-RELATED"/>
    <property type="match status" value="1"/>
</dbReference>
<keyword evidence="6" id="KW-0472">Membrane</keyword>
<dbReference type="RefSeq" id="WP_116014284.1">
    <property type="nucleotide sequence ID" value="NZ_QUOT01000001.1"/>
</dbReference>
<dbReference type="EMBL" id="QUOT01000001">
    <property type="protein sequence ID" value="REL30128.1"/>
    <property type="molecule type" value="Genomic_DNA"/>
</dbReference>
<dbReference type="Pfam" id="PF08376">
    <property type="entry name" value="NIT"/>
    <property type="match status" value="1"/>
</dbReference>
<keyword evidence="2 4" id="KW-0807">Transducer</keyword>
<dbReference type="InterPro" id="IPR003660">
    <property type="entry name" value="HAMP_dom"/>
</dbReference>
<evidence type="ECO:0000256" key="2">
    <source>
        <dbReference type="ARBA" id="ARBA00023224"/>
    </source>
</evidence>
<feature type="domain" description="HAMP" evidence="8">
    <location>
        <begin position="333"/>
        <end position="385"/>
    </location>
</feature>
<dbReference type="GO" id="GO:0007165">
    <property type="term" value="P:signal transduction"/>
    <property type="evidence" value="ECO:0007669"/>
    <property type="project" value="UniProtKB-KW"/>
</dbReference>
<evidence type="ECO:0000259" key="8">
    <source>
        <dbReference type="PROSITE" id="PS50885"/>
    </source>
</evidence>
<protein>
    <submittedName>
        <fullName evidence="9">Chemotaxis protein</fullName>
    </submittedName>
</protein>
<evidence type="ECO:0000313" key="10">
    <source>
        <dbReference type="Proteomes" id="UP000256899"/>
    </source>
</evidence>
<proteinExistence type="inferred from homology"/>
<feature type="transmembrane region" description="Helical" evidence="6">
    <location>
        <begin position="12"/>
        <end position="34"/>
    </location>
</feature>
<dbReference type="PANTHER" id="PTHR32089">
    <property type="entry name" value="METHYL-ACCEPTING CHEMOTAXIS PROTEIN MCPB"/>
    <property type="match status" value="1"/>
</dbReference>
<dbReference type="Gene3D" id="1.10.287.950">
    <property type="entry name" value="Methyl-accepting chemotaxis protein"/>
    <property type="match status" value="1"/>
</dbReference>
<feature type="coiled-coil region" evidence="5">
    <location>
        <begin position="85"/>
        <end position="112"/>
    </location>
</feature>
<dbReference type="SUPFAM" id="SSF58104">
    <property type="entry name" value="Methyl-accepting chemotaxis protein (MCP) signaling domain"/>
    <property type="match status" value="1"/>
</dbReference>
<dbReference type="GO" id="GO:0006935">
    <property type="term" value="P:chemotaxis"/>
    <property type="evidence" value="ECO:0007669"/>
    <property type="project" value="UniProtKB-ARBA"/>
</dbReference>
<gene>
    <name evidence="9" type="ORF">DXX94_05115</name>
</gene>
<evidence type="ECO:0000256" key="6">
    <source>
        <dbReference type="SAM" id="Phobius"/>
    </source>
</evidence>
<evidence type="ECO:0000256" key="4">
    <source>
        <dbReference type="PROSITE-ProRule" id="PRU00284"/>
    </source>
</evidence>
<keyword evidence="5" id="KW-0175">Coiled coil</keyword>
<dbReference type="PROSITE" id="PS50111">
    <property type="entry name" value="CHEMOTAXIS_TRANSDUC_2"/>
    <property type="match status" value="1"/>
</dbReference>
<reference evidence="10" key="1">
    <citation type="submission" date="2018-08" db="EMBL/GenBank/DDBJ databases">
        <title>Thalassotalea euphylliae genome.</title>
        <authorList>
            <person name="Summers S."/>
            <person name="Rice S.A."/>
            <person name="Freckelton M.L."/>
            <person name="Nedved B.T."/>
            <person name="Hadfield M.G."/>
        </authorList>
    </citation>
    <scope>NUCLEOTIDE SEQUENCE [LARGE SCALE GENOMIC DNA]</scope>
    <source>
        <strain evidence="10">H3</strain>
    </source>
</reference>
<dbReference type="Proteomes" id="UP000256899">
    <property type="component" value="Unassembled WGS sequence"/>
</dbReference>